<name>A0A0A9F9Z4_ARUDO</name>
<dbReference type="AlphaFoldDB" id="A0A0A9F9Z4"/>
<reference evidence="1" key="1">
    <citation type="submission" date="2014-09" db="EMBL/GenBank/DDBJ databases">
        <authorList>
            <person name="Magalhaes I.L.F."/>
            <person name="Oliveira U."/>
            <person name="Santos F.R."/>
            <person name="Vidigal T.H.D.A."/>
            <person name="Brescovit A.D."/>
            <person name="Santos A.J."/>
        </authorList>
    </citation>
    <scope>NUCLEOTIDE SEQUENCE</scope>
    <source>
        <tissue evidence="1">Shoot tissue taken approximately 20 cm above the soil surface</tissue>
    </source>
</reference>
<dbReference type="EMBL" id="GBRH01188779">
    <property type="protein sequence ID" value="JAE09117.1"/>
    <property type="molecule type" value="Transcribed_RNA"/>
</dbReference>
<organism evidence="1">
    <name type="scientific">Arundo donax</name>
    <name type="common">Giant reed</name>
    <name type="synonym">Donax arundinaceus</name>
    <dbReference type="NCBI Taxonomy" id="35708"/>
    <lineage>
        <taxon>Eukaryota</taxon>
        <taxon>Viridiplantae</taxon>
        <taxon>Streptophyta</taxon>
        <taxon>Embryophyta</taxon>
        <taxon>Tracheophyta</taxon>
        <taxon>Spermatophyta</taxon>
        <taxon>Magnoliopsida</taxon>
        <taxon>Liliopsida</taxon>
        <taxon>Poales</taxon>
        <taxon>Poaceae</taxon>
        <taxon>PACMAD clade</taxon>
        <taxon>Arundinoideae</taxon>
        <taxon>Arundineae</taxon>
        <taxon>Arundo</taxon>
    </lineage>
</organism>
<sequence>MVSSELATNLFIVDYLANSGIRGIVDRYVAW</sequence>
<accession>A0A0A9F9Z4</accession>
<proteinExistence type="predicted"/>
<evidence type="ECO:0000313" key="1">
    <source>
        <dbReference type="EMBL" id="JAE09117.1"/>
    </source>
</evidence>
<protein>
    <submittedName>
        <fullName evidence="1">Uncharacterized protein</fullName>
    </submittedName>
</protein>
<reference evidence="1" key="2">
    <citation type="journal article" date="2015" name="Data Brief">
        <title>Shoot transcriptome of the giant reed, Arundo donax.</title>
        <authorList>
            <person name="Barrero R.A."/>
            <person name="Guerrero F.D."/>
            <person name="Moolhuijzen P."/>
            <person name="Goolsby J.A."/>
            <person name="Tidwell J."/>
            <person name="Bellgard S.E."/>
            <person name="Bellgard M.I."/>
        </authorList>
    </citation>
    <scope>NUCLEOTIDE SEQUENCE</scope>
    <source>
        <tissue evidence="1">Shoot tissue taken approximately 20 cm above the soil surface</tissue>
    </source>
</reference>